<dbReference type="AlphaFoldDB" id="A0A9K3KND0"/>
<proteinExistence type="predicted"/>
<feature type="region of interest" description="Disordered" evidence="1">
    <location>
        <begin position="60"/>
        <end position="83"/>
    </location>
</feature>
<reference evidence="2" key="2">
    <citation type="submission" date="2021-04" db="EMBL/GenBank/DDBJ databases">
        <authorList>
            <person name="Podell S."/>
        </authorList>
    </citation>
    <scope>NUCLEOTIDE SEQUENCE</scope>
    <source>
        <strain evidence="2">Hildebrandi</strain>
    </source>
</reference>
<evidence type="ECO:0000256" key="1">
    <source>
        <dbReference type="SAM" id="MobiDB-lite"/>
    </source>
</evidence>
<comment type="caution">
    <text evidence="2">The sequence shown here is derived from an EMBL/GenBank/DDBJ whole genome shotgun (WGS) entry which is preliminary data.</text>
</comment>
<sequence>MKHSNLVLLHKVNKGDFRVVENDIVSDGTRALGGEALEELFDVAFRRRKLDVVQIRMEEESKGSGELESVSGEEGHLGEGGSKSGIERKVLWITVNRLDSKWSPRQICERFLD</sequence>
<gene>
    <name evidence="2" type="ORF">IV203_005994</name>
</gene>
<accession>A0A9K3KND0</accession>
<dbReference type="Proteomes" id="UP000693970">
    <property type="component" value="Unassembled WGS sequence"/>
</dbReference>
<reference evidence="2" key="1">
    <citation type="journal article" date="2021" name="Sci. Rep.">
        <title>Diploid genomic architecture of Nitzschia inconspicua, an elite biomass production diatom.</title>
        <authorList>
            <person name="Oliver A."/>
            <person name="Podell S."/>
            <person name="Pinowska A."/>
            <person name="Traller J.C."/>
            <person name="Smith S.R."/>
            <person name="McClure R."/>
            <person name="Beliaev A."/>
            <person name="Bohutskyi P."/>
            <person name="Hill E.A."/>
            <person name="Rabines A."/>
            <person name="Zheng H."/>
            <person name="Allen L.Z."/>
            <person name="Kuo A."/>
            <person name="Grigoriev I.V."/>
            <person name="Allen A.E."/>
            <person name="Hazlebeck D."/>
            <person name="Allen E.E."/>
        </authorList>
    </citation>
    <scope>NUCLEOTIDE SEQUENCE</scope>
    <source>
        <strain evidence="2">Hildebrandi</strain>
    </source>
</reference>
<dbReference type="EMBL" id="JAGRRH010000021">
    <property type="protein sequence ID" value="KAG7346925.1"/>
    <property type="molecule type" value="Genomic_DNA"/>
</dbReference>
<name>A0A9K3KND0_9STRA</name>
<protein>
    <submittedName>
        <fullName evidence="2">Uncharacterized protein</fullName>
    </submittedName>
</protein>
<evidence type="ECO:0000313" key="2">
    <source>
        <dbReference type="EMBL" id="KAG7346925.1"/>
    </source>
</evidence>
<keyword evidence="3" id="KW-1185">Reference proteome</keyword>
<organism evidence="2 3">
    <name type="scientific">Nitzschia inconspicua</name>
    <dbReference type="NCBI Taxonomy" id="303405"/>
    <lineage>
        <taxon>Eukaryota</taxon>
        <taxon>Sar</taxon>
        <taxon>Stramenopiles</taxon>
        <taxon>Ochrophyta</taxon>
        <taxon>Bacillariophyta</taxon>
        <taxon>Bacillariophyceae</taxon>
        <taxon>Bacillariophycidae</taxon>
        <taxon>Bacillariales</taxon>
        <taxon>Bacillariaceae</taxon>
        <taxon>Nitzschia</taxon>
    </lineage>
</organism>
<evidence type="ECO:0000313" key="3">
    <source>
        <dbReference type="Proteomes" id="UP000693970"/>
    </source>
</evidence>